<proteinExistence type="predicted"/>
<evidence type="ECO:0000259" key="1">
    <source>
        <dbReference type="Pfam" id="PF13649"/>
    </source>
</evidence>
<feature type="domain" description="Methyltransferase" evidence="1">
    <location>
        <begin position="32"/>
        <end position="117"/>
    </location>
</feature>
<dbReference type="InterPro" id="IPR041698">
    <property type="entry name" value="Methyltransf_25"/>
</dbReference>
<evidence type="ECO:0000313" key="2">
    <source>
        <dbReference type="EMBL" id="ARF70058.1"/>
    </source>
</evidence>
<evidence type="ECO:0000313" key="3">
    <source>
        <dbReference type="Proteomes" id="UP000192727"/>
    </source>
</evidence>
<dbReference type="CDD" id="cd02440">
    <property type="entry name" value="AdoMet_MTases"/>
    <property type="match status" value="1"/>
</dbReference>
<name>A0A1V0UYE4_9BACL</name>
<dbReference type="EMBL" id="CP020557">
    <property type="protein sequence ID" value="ARF70058.1"/>
    <property type="molecule type" value="Genomic_DNA"/>
</dbReference>
<accession>A0A1V0UYE4</accession>
<sequence length="154" mass="18138">MQIAEYQQFREDNSLAYDVELVKSYLPIGGKVLDLGCGTCTLTNELIPYVSYIRGIDKHYELMRFCKVNENFETLVGDITEYKDEMKYDLILVYGVINYIQEDDEVKQIYKNCFDMLLTEQGFKVQVIDIYPDNMNPWKNTHHYAYVAKKVVEQ</sequence>
<dbReference type="AlphaFoldDB" id="A0A1V0UYE4"/>
<gene>
    <name evidence="2" type="ORF">B7C51_22715</name>
</gene>
<protein>
    <recommendedName>
        <fullName evidence="1">Methyltransferase domain-containing protein</fullName>
    </recommendedName>
</protein>
<dbReference type="Pfam" id="PF13649">
    <property type="entry name" value="Methyltransf_25"/>
    <property type="match status" value="1"/>
</dbReference>
<reference evidence="2 3" key="1">
    <citation type="submission" date="2017-03" db="EMBL/GenBank/DDBJ databases">
        <title>Paenibacillus larvae genome sequencing.</title>
        <authorList>
            <person name="Dingman D.W."/>
        </authorList>
    </citation>
    <scope>NUCLEOTIDE SEQUENCE [LARGE SCALE GENOMIC DNA]</scope>
    <source>
        <strain evidence="2 3">SAG 10367</strain>
    </source>
</reference>
<dbReference type="SUPFAM" id="SSF53335">
    <property type="entry name" value="S-adenosyl-L-methionine-dependent methyltransferases"/>
    <property type="match status" value="1"/>
</dbReference>
<dbReference type="Proteomes" id="UP000192727">
    <property type="component" value="Chromosome"/>
</dbReference>
<dbReference type="Gene3D" id="3.40.50.150">
    <property type="entry name" value="Vaccinia Virus protein VP39"/>
    <property type="match status" value="1"/>
</dbReference>
<dbReference type="InterPro" id="IPR029063">
    <property type="entry name" value="SAM-dependent_MTases_sf"/>
</dbReference>
<organism evidence="2 3">
    <name type="scientific">Paenibacillus larvae subsp. pulvifaciens</name>
    <dbReference type="NCBI Taxonomy" id="1477"/>
    <lineage>
        <taxon>Bacteria</taxon>
        <taxon>Bacillati</taxon>
        <taxon>Bacillota</taxon>
        <taxon>Bacilli</taxon>
        <taxon>Bacillales</taxon>
        <taxon>Paenibacillaceae</taxon>
        <taxon>Paenibacillus</taxon>
    </lineage>
</organism>
<dbReference type="RefSeq" id="WP_083041326.1">
    <property type="nucleotide sequence ID" value="NZ_CP020557.1"/>
</dbReference>